<reference evidence="1" key="1">
    <citation type="submission" date="2021-10" db="EMBL/GenBank/DDBJ databases">
        <title>The diversity and Nitrogen Metabolism of Culturable Nitrate-Utilizing Bacteria Within the Oxygen Minimum Zone of the Changjiang (Yangtze River)Estuary.</title>
        <authorList>
            <person name="Zhang D."/>
            <person name="Zheng J."/>
            <person name="Liu S."/>
            <person name="He W."/>
        </authorList>
    </citation>
    <scope>NUCLEOTIDE SEQUENCE</scope>
    <source>
        <strain evidence="1">FXH-223</strain>
    </source>
</reference>
<comment type="caution">
    <text evidence="1">The sequence shown here is derived from an EMBL/GenBank/DDBJ whole genome shotgun (WGS) entry which is preliminary data.</text>
</comment>
<name>A0A9Q3ULB7_9GAMM</name>
<dbReference type="AlphaFoldDB" id="A0A9Q3ULB7"/>
<proteinExistence type="predicted"/>
<keyword evidence="2" id="KW-1185">Reference proteome</keyword>
<sequence length="59" mass="7133">MAAANTQYVLWRQDDHGNVFVVSRFHSRQQADRECQRYQRRGHKQHYWVAPLQPRQPPS</sequence>
<dbReference type="Proteomes" id="UP001108027">
    <property type="component" value="Unassembled WGS sequence"/>
</dbReference>
<dbReference type="RefSeq" id="WP_204429388.1">
    <property type="nucleotide sequence ID" value="NZ_JADDOL010000012.1"/>
</dbReference>
<gene>
    <name evidence="1" type="ORF">LL252_04955</name>
</gene>
<evidence type="ECO:0008006" key="3">
    <source>
        <dbReference type="Google" id="ProtNLM"/>
    </source>
</evidence>
<dbReference type="EMBL" id="JAJGNA010000004">
    <property type="protein sequence ID" value="MCC4307913.1"/>
    <property type="molecule type" value="Genomic_DNA"/>
</dbReference>
<protein>
    <recommendedName>
        <fullName evidence="3">SPOR domain-containing protein</fullName>
    </recommendedName>
</protein>
<accession>A0A9Q3ULB7</accession>
<organism evidence="1 2">
    <name type="scientific">Alloalcanivorax marinus</name>
    <dbReference type="NCBI Taxonomy" id="1177169"/>
    <lineage>
        <taxon>Bacteria</taxon>
        <taxon>Pseudomonadati</taxon>
        <taxon>Pseudomonadota</taxon>
        <taxon>Gammaproteobacteria</taxon>
        <taxon>Oceanospirillales</taxon>
        <taxon>Alcanivoracaceae</taxon>
        <taxon>Alloalcanivorax</taxon>
    </lineage>
</organism>
<evidence type="ECO:0000313" key="1">
    <source>
        <dbReference type="EMBL" id="MCC4307913.1"/>
    </source>
</evidence>
<evidence type="ECO:0000313" key="2">
    <source>
        <dbReference type="Proteomes" id="UP001108027"/>
    </source>
</evidence>